<proteinExistence type="predicted"/>
<reference evidence="2 3" key="1">
    <citation type="journal article" date="2015" name="Genome Biol. Evol.">
        <title>Comparative Genomics of a Bacterivorous Green Alga Reveals Evolutionary Causalities and Consequences of Phago-Mixotrophic Mode of Nutrition.</title>
        <authorList>
            <person name="Burns J.A."/>
            <person name="Paasch A."/>
            <person name="Narechania A."/>
            <person name="Kim E."/>
        </authorList>
    </citation>
    <scope>NUCLEOTIDE SEQUENCE [LARGE SCALE GENOMIC DNA]</scope>
    <source>
        <strain evidence="2 3">PLY_AMNH</strain>
    </source>
</reference>
<feature type="transmembrane region" description="Helical" evidence="1">
    <location>
        <begin position="95"/>
        <end position="116"/>
    </location>
</feature>
<evidence type="ECO:0000313" key="2">
    <source>
        <dbReference type="EMBL" id="KAK3255592.1"/>
    </source>
</evidence>
<sequence>MEIPSQEEILNMGMMLSSTTTNSSEASNYTFANFTECRALYEDLSIHAGYVGPVYDPSGVEDYLHGLDRSSDVNFTRLEYEFEETSYWNGILSTYPIVFSIIMAIISGILTVELTLRWTNRRYREWRHDFVKKYSAMEDPNSVDEEKIVEVSFSVFCFQTLIMFAKDSVCGRAPVWLRRLFCWFYVLAGVMLVVTAWSYLETGATALNDGINDSTEGVTPHPLLPPITSLSLS</sequence>
<name>A0AAE0F9H2_9CHLO</name>
<keyword evidence="1" id="KW-1133">Transmembrane helix</keyword>
<gene>
    <name evidence="2" type="ORF">CYMTET_35233</name>
</gene>
<dbReference type="AlphaFoldDB" id="A0AAE0F9H2"/>
<dbReference type="Proteomes" id="UP001190700">
    <property type="component" value="Unassembled WGS sequence"/>
</dbReference>
<comment type="caution">
    <text evidence="2">The sequence shown here is derived from an EMBL/GenBank/DDBJ whole genome shotgun (WGS) entry which is preliminary data.</text>
</comment>
<protein>
    <submittedName>
        <fullName evidence="2">Uncharacterized protein</fullName>
    </submittedName>
</protein>
<dbReference type="EMBL" id="LGRX02022460">
    <property type="protein sequence ID" value="KAK3255592.1"/>
    <property type="molecule type" value="Genomic_DNA"/>
</dbReference>
<keyword evidence="1" id="KW-0472">Membrane</keyword>
<keyword evidence="3" id="KW-1185">Reference proteome</keyword>
<accession>A0AAE0F9H2</accession>
<evidence type="ECO:0000313" key="3">
    <source>
        <dbReference type="Proteomes" id="UP001190700"/>
    </source>
</evidence>
<keyword evidence="1" id="KW-0812">Transmembrane</keyword>
<organism evidence="2 3">
    <name type="scientific">Cymbomonas tetramitiformis</name>
    <dbReference type="NCBI Taxonomy" id="36881"/>
    <lineage>
        <taxon>Eukaryota</taxon>
        <taxon>Viridiplantae</taxon>
        <taxon>Chlorophyta</taxon>
        <taxon>Pyramimonadophyceae</taxon>
        <taxon>Pyramimonadales</taxon>
        <taxon>Pyramimonadaceae</taxon>
        <taxon>Cymbomonas</taxon>
    </lineage>
</organism>
<evidence type="ECO:0000256" key="1">
    <source>
        <dbReference type="SAM" id="Phobius"/>
    </source>
</evidence>
<feature type="transmembrane region" description="Helical" evidence="1">
    <location>
        <begin position="180"/>
        <end position="200"/>
    </location>
</feature>